<protein>
    <submittedName>
        <fullName evidence="2">Uncharacterized protein</fullName>
    </submittedName>
</protein>
<evidence type="ECO:0000256" key="1">
    <source>
        <dbReference type="SAM" id="MobiDB-lite"/>
    </source>
</evidence>
<sequence length="142" mass="15504">MPSSADDQLSDVFGAPVADLYERAVGADAPGGLDRLLELRSFLALAEEQVARVRDRVYSAMDPERDLRELSASNLRMDAEWLQAALEARDSYRTALDGLLLTMPSPRLTVRPVNLTQPTMTASLPPDPLTPQRAGTASARRP</sequence>
<dbReference type="RefSeq" id="WP_328940189.1">
    <property type="nucleotide sequence ID" value="NZ_CP108133.1"/>
</dbReference>
<organism evidence="2 3">
    <name type="scientific">Streptomyces tauricus</name>
    <dbReference type="NCBI Taxonomy" id="68274"/>
    <lineage>
        <taxon>Bacteria</taxon>
        <taxon>Bacillati</taxon>
        <taxon>Actinomycetota</taxon>
        <taxon>Actinomycetes</taxon>
        <taxon>Kitasatosporales</taxon>
        <taxon>Streptomycetaceae</taxon>
        <taxon>Streptomyces</taxon>
        <taxon>Streptomyces aurantiacus group</taxon>
    </lineage>
</organism>
<name>A0ABZ1JY81_9ACTN</name>
<proteinExistence type="predicted"/>
<reference evidence="2" key="1">
    <citation type="submission" date="2022-10" db="EMBL/GenBank/DDBJ databases">
        <title>The complete genomes of actinobacterial strains from the NBC collection.</title>
        <authorList>
            <person name="Joergensen T.S."/>
            <person name="Alvarez Arevalo M."/>
            <person name="Sterndorff E.B."/>
            <person name="Faurdal D."/>
            <person name="Vuksanovic O."/>
            <person name="Mourched A.-S."/>
            <person name="Charusanti P."/>
            <person name="Shaw S."/>
            <person name="Blin K."/>
            <person name="Weber T."/>
        </authorList>
    </citation>
    <scope>NUCLEOTIDE SEQUENCE</scope>
    <source>
        <strain evidence="2">NBC_00189</strain>
    </source>
</reference>
<dbReference type="EMBL" id="CP108133">
    <property type="protein sequence ID" value="WTP55237.1"/>
    <property type="molecule type" value="Genomic_DNA"/>
</dbReference>
<evidence type="ECO:0000313" key="2">
    <source>
        <dbReference type="EMBL" id="WTP55237.1"/>
    </source>
</evidence>
<gene>
    <name evidence="2" type="ORF">OG288_37265</name>
</gene>
<accession>A0ABZ1JY81</accession>
<feature type="region of interest" description="Disordered" evidence="1">
    <location>
        <begin position="118"/>
        <end position="142"/>
    </location>
</feature>
<dbReference type="Proteomes" id="UP001432166">
    <property type="component" value="Chromosome"/>
</dbReference>
<keyword evidence="3" id="KW-1185">Reference proteome</keyword>
<evidence type="ECO:0000313" key="3">
    <source>
        <dbReference type="Proteomes" id="UP001432166"/>
    </source>
</evidence>